<dbReference type="PANTHER" id="PTHR32552">
    <property type="entry name" value="FERRICHROME IRON RECEPTOR-RELATED"/>
    <property type="match status" value="1"/>
</dbReference>
<dbReference type="EMBL" id="JBHUOL010000018">
    <property type="protein sequence ID" value="MFD2909491.1"/>
    <property type="molecule type" value="Genomic_DNA"/>
</dbReference>
<evidence type="ECO:0000259" key="14">
    <source>
        <dbReference type="Pfam" id="PF07715"/>
    </source>
</evidence>
<dbReference type="InterPro" id="IPR012910">
    <property type="entry name" value="Plug_dom"/>
</dbReference>
<evidence type="ECO:0000256" key="6">
    <source>
        <dbReference type="ARBA" id="ARBA00023004"/>
    </source>
</evidence>
<evidence type="ECO:0000256" key="11">
    <source>
        <dbReference type="PROSITE-ProRule" id="PRU01360"/>
    </source>
</evidence>
<comment type="subcellular location">
    <subcellularLocation>
        <location evidence="1 11">Cell outer membrane</location>
        <topology evidence="1 11">Multi-pass membrane protein</topology>
    </subcellularLocation>
</comment>
<keyword evidence="3 11" id="KW-1134">Transmembrane beta strand</keyword>
<dbReference type="PANTHER" id="PTHR32552:SF81">
    <property type="entry name" value="TONB-DEPENDENT OUTER MEMBRANE RECEPTOR"/>
    <property type="match status" value="1"/>
</dbReference>
<evidence type="ECO:0000313" key="15">
    <source>
        <dbReference type="EMBL" id="MFD2909491.1"/>
    </source>
</evidence>
<feature type="domain" description="TonB-dependent receptor-like beta-barrel" evidence="13">
    <location>
        <begin position="207"/>
        <end position="673"/>
    </location>
</feature>
<feature type="domain" description="TonB-dependent receptor plug" evidence="14">
    <location>
        <begin position="46"/>
        <end position="153"/>
    </location>
</feature>
<evidence type="ECO:0000256" key="3">
    <source>
        <dbReference type="ARBA" id="ARBA00022452"/>
    </source>
</evidence>
<keyword evidence="2 11" id="KW-0813">Transport</keyword>
<comment type="caution">
    <text evidence="15">The sequence shown here is derived from an EMBL/GenBank/DDBJ whole genome shotgun (WGS) entry which is preliminary data.</text>
</comment>
<dbReference type="InterPro" id="IPR036942">
    <property type="entry name" value="Beta-barrel_TonB_sf"/>
</dbReference>
<evidence type="ECO:0000256" key="8">
    <source>
        <dbReference type="ARBA" id="ARBA00023077"/>
    </source>
</evidence>
<dbReference type="Pfam" id="PF07715">
    <property type="entry name" value="Plug"/>
    <property type="match status" value="1"/>
</dbReference>
<dbReference type="RefSeq" id="WP_379808052.1">
    <property type="nucleotide sequence ID" value="NZ_JBHUOL010000018.1"/>
</dbReference>
<dbReference type="Proteomes" id="UP001597549">
    <property type="component" value="Unassembled WGS sequence"/>
</dbReference>
<sequence>MKNIFFVLLCITQILNAQELKKEGDSIEIKNLEEVVVTANRAATLKKNIPLAISKISEKTISETNATSLSDIVNKAPGVTMVNLGNEQHSMSIRQPMTTNAYYLYLEDGLSIRPMGIFNHNALLEINQFNLESIEIIKGAASSLYGPEAVGGAINLISKAPTENTEFKIGSHLNDWGYKRLQAAASGSYRKFGYHVSGLFSNQKDSWRNFSDYKKDNINARFDYTFKRSTKLISTTFYGNYYSDMSGSVNDDDFYSRNYRSLTDFTYRKSEALRTKLILDHKWNSNSNTTFTTYFRANKLGQNPSYGIRWRQGEAVATGQINSNDFKSYGALAQHIQQFNFLNSKIVTGLMYDYSPIDYWAYQIDLKANLNPGGQTVANYVLIAERPDLPIANYNNDLYNIAEYMQFEIDFSRKFHFTSGVRNDEMKMNYRNNIDFSSGSKNFNKLTFKSGANFNPSKEYNFYVNYSEGFSPPGISSIFKLKTGTGGTTGYPAEFYYNLESATFHNYEFGGRVFLLENKLNFEYAFYYMEGKNEMLNVRLADNSYDYLSAGKTRHKGIEFSILYNPSSQFSLRIGGTTAQHTFINFVLSEKPSDIIKNLNGYEMPNAPKWSGNSEISYYPAWCPELRTALEWQFVSNYFQDQVNTIKYGGYNVFNGRIGYHWKGFEASLNIMNMTDKLYAHNVSRGNTTTSQSTYTVAAPRTFVFGLQYAIKFKK</sequence>
<evidence type="ECO:0000256" key="7">
    <source>
        <dbReference type="ARBA" id="ARBA00023065"/>
    </source>
</evidence>
<dbReference type="Gene3D" id="2.40.170.20">
    <property type="entry name" value="TonB-dependent receptor, beta-barrel domain"/>
    <property type="match status" value="1"/>
</dbReference>
<keyword evidence="16" id="KW-1185">Reference proteome</keyword>
<dbReference type="Gene3D" id="2.170.130.10">
    <property type="entry name" value="TonB-dependent receptor, plug domain"/>
    <property type="match status" value="1"/>
</dbReference>
<evidence type="ECO:0000256" key="4">
    <source>
        <dbReference type="ARBA" id="ARBA00022496"/>
    </source>
</evidence>
<keyword evidence="6" id="KW-0408">Iron</keyword>
<dbReference type="InterPro" id="IPR000531">
    <property type="entry name" value="Beta-barrel_TonB"/>
</dbReference>
<dbReference type="SUPFAM" id="SSF56935">
    <property type="entry name" value="Porins"/>
    <property type="match status" value="1"/>
</dbReference>
<protein>
    <submittedName>
        <fullName evidence="15">TonB-dependent receptor</fullName>
    </submittedName>
</protein>
<dbReference type="InterPro" id="IPR037066">
    <property type="entry name" value="Plug_dom_sf"/>
</dbReference>
<dbReference type="Pfam" id="PF00593">
    <property type="entry name" value="TonB_dep_Rec_b-barrel"/>
    <property type="match status" value="1"/>
</dbReference>
<evidence type="ECO:0000313" key="16">
    <source>
        <dbReference type="Proteomes" id="UP001597549"/>
    </source>
</evidence>
<evidence type="ECO:0000256" key="5">
    <source>
        <dbReference type="ARBA" id="ARBA00022692"/>
    </source>
</evidence>
<dbReference type="PROSITE" id="PS52016">
    <property type="entry name" value="TONB_DEPENDENT_REC_3"/>
    <property type="match status" value="1"/>
</dbReference>
<name>A0ABW5ZAI1_9FLAO</name>
<evidence type="ECO:0000256" key="10">
    <source>
        <dbReference type="ARBA" id="ARBA00023237"/>
    </source>
</evidence>
<keyword evidence="9 11" id="KW-0472">Membrane</keyword>
<dbReference type="CDD" id="cd01347">
    <property type="entry name" value="ligand_gated_channel"/>
    <property type="match status" value="1"/>
</dbReference>
<evidence type="ECO:0000256" key="2">
    <source>
        <dbReference type="ARBA" id="ARBA00022448"/>
    </source>
</evidence>
<evidence type="ECO:0000259" key="13">
    <source>
        <dbReference type="Pfam" id="PF00593"/>
    </source>
</evidence>
<accession>A0ABW5ZAI1</accession>
<keyword evidence="15" id="KW-0675">Receptor</keyword>
<evidence type="ECO:0000256" key="1">
    <source>
        <dbReference type="ARBA" id="ARBA00004571"/>
    </source>
</evidence>
<keyword evidence="7" id="KW-0406">Ion transport</keyword>
<evidence type="ECO:0000256" key="12">
    <source>
        <dbReference type="RuleBase" id="RU003357"/>
    </source>
</evidence>
<dbReference type="InterPro" id="IPR039426">
    <property type="entry name" value="TonB-dep_rcpt-like"/>
</dbReference>
<keyword evidence="4" id="KW-0410">Iron transport</keyword>
<reference evidence="16" key="1">
    <citation type="journal article" date="2019" name="Int. J. Syst. Evol. Microbiol.">
        <title>The Global Catalogue of Microorganisms (GCM) 10K type strain sequencing project: providing services to taxonomists for standard genome sequencing and annotation.</title>
        <authorList>
            <consortium name="The Broad Institute Genomics Platform"/>
            <consortium name="The Broad Institute Genome Sequencing Center for Infectious Disease"/>
            <person name="Wu L."/>
            <person name="Ma J."/>
        </authorList>
    </citation>
    <scope>NUCLEOTIDE SEQUENCE [LARGE SCALE GENOMIC DNA]</scope>
    <source>
        <strain evidence="16">KCTC 52644</strain>
    </source>
</reference>
<gene>
    <name evidence="15" type="ORF">ACFSX9_12195</name>
</gene>
<comment type="similarity">
    <text evidence="11 12">Belongs to the TonB-dependent receptor family.</text>
</comment>
<keyword evidence="5 11" id="KW-0812">Transmembrane</keyword>
<keyword evidence="8 12" id="KW-0798">TonB box</keyword>
<evidence type="ECO:0000256" key="9">
    <source>
        <dbReference type="ARBA" id="ARBA00023136"/>
    </source>
</evidence>
<keyword evidence="10 11" id="KW-0998">Cell outer membrane</keyword>
<organism evidence="15 16">
    <name type="scientific">Flavobacterium ardleyense</name>
    <dbReference type="NCBI Taxonomy" id="2038737"/>
    <lineage>
        <taxon>Bacteria</taxon>
        <taxon>Pseudomonadati</taxon>
        <taxon>Bacteroidota</taxon>
        <taxon>Flavobacteriia</taxon>
        <taxon>Flavobacteriales</taxon>
        <taxon>Flavobacteriaceae</taxon>
        <taxon>Flavobacterium</taxon>
    </lineage>
</organism>
<proteinExistence type="inferred from homology"/>